<proteinExistence type="predicted"/>
<sequence>MQDDAEFDLLERRIWTLTTLLQNMKHRGTPTSEINEVPPMLRHFTALLSRGRKEDRTVCAMTGSATPEGVFAMIVAQNSNDDKKDDGKVAVDLLPVKVDPKRTFEDVVNSGSEVSLTNHISDILTAMTTIDSMDGQHLDHIGSLSAFIARRNFYKLWTRVRQLYKAWDVSVIDEWTPTIDDVPNSKWISVPIWLQTVANHDTPHFCLLSACEQPDSDILQWEFSNRTAKAWAGFLTSIIQHLYNALEKQDTTIQETGTQDNEVAHKIATCCRFLHSYLEWKEKIVEKLLAETTMGSVLRSPTRENIAVGDPELDELEDELRTIPGESPGAFFLRRLRTITAWQAAVNFLFSDYSPARRYRELARTSPVFVAVVKMPTPSVPTPISKHDLVKEFKRQFPGSTKILKDLVTVLEEHHPSTLSGTVHAEANLLGLAKYFTAGRCKVKYGIDFKDEKTFERFAQPATLDGSIFVEKKCCWCCQRVFKSVGAQLGTSGSGSHGVFYSWRPPRIGIEVWRLRHLEFALWRELRDALAFRLKSPSLPTYVNDDGVVVNDDDLFAGFD</sequence>
<keyword evidence="2" id="KW-1185">Reference proteome</keyword>
<reference evidence="2" key="1">
    <citation type="journal article" date="2014" name="Proc. Natl. Acad. Sci. U.S.A.">
        <title>Extensive sampling of basidiomycete genomes demonstrates inadequacy of the white-rot/brown-rot paradigm for wood decay fungi.</title>
        <authorList>
            <person name="Riley R."/>
            <person name="Salamov A.A."/>
            <person name="Brown D.W."/>
            <person name="Nagy L.G."/>
            <person name="Floudas D."/>
            <person name="Held B.W."/>
            <person name="Levasseur A."/>
            <person name="Lombard V."/>
            <person name="Morin E."/>
            <person name="Otillar R."/>
            <person name="Lindquist E.A."/>
            <person name="Sun H."/>
            <person name="LaButti K.M."/>
            <person name="Schmutz J."/>
            <person name="Jabbour D."/>
            <person name="Luo H."/>
            <person name="Baker S.E."/>
            <person name="Pisabarro A.G."/>
            <person name="Walton J.D."/>
            <person name="Blanchette R.A."/>
            <person name="Henrissat B."/>
            <person name="Martin F."/>
            <person name="Cullen D."/>
            <person name="Hibbett D.S."/>
            <person name="Grigoriev I.V."/>
        </authorList>
    </citation>
    <scope>NUCLEOTIDE SEQUENCE [LARGE SCALE GENOMIC DNA]</scope>
    <source>
        <strain evidence="2">CBS 339.88</strain>
    </source>
</reference>
<dbReference type="EMBL" id="KL142423">
    <property type="protein sequence ID" value="KDR66431.1"/>
    <property type="molecule type" value="Genomic_DNA"/>
</dbReference>
<protein>
    <submittedName>
        <fullName evidence="1">Uncharacterized protein</fullName>
    </submittedName>
</protein>
<dbReference type="OrthoDB" id="3065631at2759"/>
<accession>A0A067S6L6</accession>
<evidence type="ECO:0000313" key="2">
    <source>
        <dbReference type="Proteomes" id="UP000027222"/>
    </source>
</evidence>
<dbReference type="AlphaFoldDB" id="A0A067S6L6"/>
<dbReference type="HOGENOM" id="CLU_022091_0_0_1"/>
<dbReference type="Proteomes" id="UP000027222">
    <property type="component" value="Unassembled WGS sequence"/>
</dbReference>
<gene>
    <name evidence="1" type="ORF">GALMADRAFT_162037</name>
</gene>
<organism evidence="1 2">
    <name type="scientific">Galerina marginata (strain CBS 339.88)</name>
    <dbReference type="NCBI Taxonomy" id="685588"/>
    <lineage>
        <taxon>Eukaryota</taxon>
        <taxon>Fungi</taxon>
        <taxon>Dikarya</taxon>
        <taxon>Basidiomycota</taxon>
        <taxon>Agaricomycotina</taxon>
        <taxon>Agaricomycetes</taxon>
        <taxon>Agaricomycetidae</taxon>
        <taxon>Agaricales</taxon>
        <taxon>Agaricineae</taxon>
        <taxon>Strophariaceae</taxon>
        <taxon>Galerina</taxon>
    </lineage>
</organism>
<evidence type="ECO:0000313" key="1">
    <source>
        <dbReference type="EMBL" id="KDR66431.1"/>
    </source>
</evidence>
<name>A0A067S6L6_GALM3</name>